<reference evidence="2" key="1">
    <citation type="journal article" date="2020" name="Stud. Mycol.">
        <title>101 Dothideomycetes genomes: a test case for predicting lifestyles and emergence of pathogens.</title>
        <authorList>
            <person name="Haridas S."/>
            <person name="Albert R."/>
            <person name="Binder M."/>
            <person name="Bloem J."/>
            <person name="Labutti K."/>
            <person name="Salamov A."/>
            <person name="Andreopoulos B."/>
            <person name="Baker S."/>
            <person name="Barry K."/>
            <person name="Bills G."/>
            <person name="Bluhm B."/>
            <person name="Cannon C."/>
            <person name="Castanera R."/>
            <person name="Culley D."/>
            <person name="Daum C."/>
            <person name="Ezra D."/>
            <person name="Gonzalez J."/>
            <person name="Henrissat B."/>
            <person name="Kuo A."/>
            <person name="Liang C."/>
            <person name="Lipzen A."/>
            <person name="Lutzoni F."/>
            <person name="Magnuson J."/>
            <person name="Mondo S."/>
            <person name="Nolan M."/>
            <person name="Ohm R."/>
            <person name="Pangilinan J."/>
            <person name="Park H.-J."/>
            <person name="Ramirez L."/>
            <person name="Alfaro M."/>
            <person name="Sun H."/>
            <person name="Tritt A."/>
            <person name="Yoshinaga Y."/>
            <person name="Zwiers L.-H."/>
            <person name="Turgeon B."/>
            <person name="Goodwin S."/>
            <person name="Spatafora J."/>
            <person name="Crous P."/>
            <person name="Grigoriev I."/>
        </authorList>
    </citation>
    <scope>NUCLEOTIDE SEQUENCE</scope>
    <source>
        <strain evidence="2">CBS 269.34</strain>
    </source>
</reference>
<dbReference type="EMBL" id="MU004181">
    <property type="protein sequence ID" value="KAF2502716.1"/>
    <property type="molecule type" value="Genomic_DNA"/>
</dbReference>
<proteinExistence type="predicted"/>
<evidence type="ECO:0000313" key="3">
    <source>
        <dbReference type="Proteomes" id="UP000799750"/>
    </source>
</evidence>
<protein>
    <recommendedName>
        <fullName evidence="1">F-box domain-containing protein</fullName>
    </recommendedName>
</protein>
<evidence type="ECO:0000259" key="1">
    <source>
        <dbReference type="PROSITE" id="PS50181"/>
    </source>
</evidence>
<dbReference type="Pfam" id="PF00646">
    <property type="entry name" value="F-box"/>
    <property type="match status" value="1"/>
</dbReference>
<dbReference type="InterPro" id="IPR001810">
    <property type="entry name" value="F-box_dom"/>
</dbReference>
<sequence>MTSQLIRLPTELVENIAYTLPLPDVKNLRLACRSIRDQIQHPFKDRFFRRKHINLTSESLKGLIEVARHPQLGPALSHLFINATPAFEKQITAIGNKIRAAYIDTGLRYLLEKERDLLEKEKPTILESFTSGADRKLLSLAFLIIRHLRTITFSYDALDSMEPQDAMYHMRRCQTEMSRPFMTTMSAIAFSGLTVDEITVSKEHRYGFVTIGKMRFRAWQYSNLGHALANLRVLKIDLRDWMSPARGWTPGLEKTPNVARLLSRTPSLRELDLSCHVYSSREEDVFEDVGKMVRLPYLEKCTLGLILAKEQSLLRFLKASHRTLKHLTLRNAVLVSGRWSSFLESVPATLDLESLVLDNLYQDETIVLFKKDGKPVARLDGKGLKERIVEYGRDYQVTSPIQYFQYFWDDAVRTPGADA</sequence>
<name>A0A6A6RE74_9PEZI</name>
<dbReference type="OrthoDB" id="10261563at2759"/>
<dbReference type="PROSITE" id="PS50181">
    <property type="entry name" value="FBOX"/>
    <property type="match status" value="1"/>
</dbReference>
<organism evidence="2 3">
    <name type="scientific">Lophium mytilinum</name>
    <dbReference type="NCBI Taxonomy" id="390894"/>
    <lineage>
        <taxon>Eukaryota</taxon>
        <taxon>Fungi</taxon>
        <taxon>Dikarya</taxon>
        <taxon>Ascomycota</taxon>
        <taxon>Pezizomycotina</taxon>
        <taxon>Dothideomycetes</taxon>
        <taxon>Pleosporomycetidae</taxon>
        <taxon>Mytilinidiales</taxon>
        <taxon>Mytilinidiaceae</taxon>
        <taxon>Lophium</taxon>
    </lineage>
</organism>
<dbReference type="AlphaFoldDB" id="A0A6A6RE74"/>
<feature type="domain" description="F-box" evidence="1">
    <location>
        <begin position="2"/>
        <end position="51"/>
    </location>
</feature>
<gene>
    <name evidence="2" type="ORF">BU16DRAFT_521407</name>
</gene>
<dbReference type="InterPro" id="IPR036047">
    <property type="entry name" value="F-box-like_dom_sf"/>
</dbReference>
<dbReference type="Proteomes" id="UP000799750">
    <property type="component" value="Unassembled WGS sequence"/>
</dbReference>
<dbReference type="SUPFAM" id="SSF81383">
    <property type="entry name" value="F-box domain"/>
    <property type="match status" value="1"/>
</dbReference>
<evidence type="ECO:0000313" key="2">
    <source>
        <dbReference type="EMBL" id="KAF2502716.1"/>
    </source>
</evidence>
<accession>A0A6A6RE74</accession>
<keyword evidence="3" id="KW-1185">Reference proteome</keyword>